<organism evidence="2 3">
    <name type="scientific">Dongia sedimenti</name>
    <dbReference type="NCBI Taxonomy" id="3064282"/>
    <lineage>
        <taxon>Bacteria</taxon>
        <taxon>Pseudomonadati</taxon>
        <taxon>Pseudomonadota</taxon>
        <taxon>Alphaproteobacteria</taxon>
        <taxon>Rhodospirillales</taxon>
        <taxon>Dongiaceae</taxon>
        <taxon>Dongia</taxon>
    </lineage>
</organism>
<evidence type="ECO:0000256" key="1">
    <source>
        <dbReference type="SAM" id="MobiDB-lite"/>
    </source>
</evidence>
<evidence type="ECO:0000313" key="2">
    <source>
        <dbReference type="EMBL" id="MDQ7246538.1"/>
    </source>
</evidence>
<dbReference type="Proteomes" id="UP001230156">
    <property type="component" value="Unassembled WGS sequence"/>
</dbReference>
<keyword evidence="3" id="KW-1185">Reference proteome</keyword>
<protein>
    <submittedName>
        <fullName evidence="2">Uncharacterized protein</fullName>
    </submittedName>
</protein>
<comment type="caution">
    <text evidence="2">The sequence shown here is derived from an EMBL/GenBank/DDBJ whole genome shotgun (WGS) entry which is preliminary data.</text>
</comment>
<reference evidence="3" key="1">
    <citation type="submission" date="2023-08" db="EMBL/GenBank/DDBJ databases">
        <title>Rhodospirillaceae gen. nov., a novel taxon isolated from the Yangtze River Yuezi River estuary sludge.</title>
        <authorList>
            <person name="Ruan L."/>
        </authorList>
    </citation>
    <scope>NUCLEOTIDE SEQUENCE [LARGE SCALE GENOMIC DNA]</scope>
    <source>
        <strain evidence="3">R-7</strain>
    </source>
</reference>
<gene>
    <name evidence="2" type="ORF">Q8A70_02620</name>
</gene>
<feature type="region of interest" description="Disordered" evidence="1">
    <location>
        <begin position="1"/>
        <end position="26"/>
    </location>
</feature>
<dbReference type="RefSeq" id="WP_379953930.1">
    <property type="nucleotide sequence ID" value="NZ_JAUYVI010000001.1"/>
</dbReference>
<name>A0ABU0YIP1_9PROT</name>
<accession>A0ABU0YIP1</accession>
<proteinExistence type="predicted"/>
<sequence length="392" mass="42567">MMKQRNFTRCPETAEPRPRGVLPRRPDAALPAQGERALLPSARGRINHVFMVATRRLPGFEQGMLERLLRLAGGFRRISLAVHEADAAELRALVDGLGLAAEIAVIAAPQGAALWPWAQDRVTVMRNADGSTAVLGSHDPDDYTADAAGLACGLNGSIALGVAQPGGNILVDGKTCFVGADLCEAGIDSGRAIEVIACAPLERRGPVRFERTPGDWSWRQDIDRSIAADGSRQPIFHLDMFMTLAGPAPDGTQRILLGDPVWASKLIGLPLPEGFPIKAFEQIEFGLRLRGYDVHRNPLPFVYFDDPEAKLREWFYASANNCWVECMGQAGGCRVFLPEYGFDPWPELKAADDANAAVWEGLGFEVVRGGDFLPLADQLGSLNCVSRILDRA</sequence>
<dbReference type="EMBL" id="JAUYVI010000001">
    <property type="protein sequence ID" value="MDQ7246538.1"/>
    <property type="molecule type" value="Genomic_DNA"/>
</dbReference>
<evidence type="ECO:0000313" key="3">
    <source>
        <dbReference type="Proteomes" id="UP001230156"/>
    </source>
</evidence>